<organism evidence="2 3">
    <name type="scientific">Micromonospora purpureochromogenes</name>
    <dbReference type="NCBI Taxonomy" id="47872"/>
    <lineage>
        <taxon>Bacteria</taxon>
        <taxon>Bacillati</taxon>
        <taxon>Actinomycetota</taxon>
        <taxon>Actinomycetes</taxon>
        <taxon>Micromonosporales</taxon>
        <taxon>Micromonosporaceae</taxon>
        <taxon>Micromonospora</taxon>
    </lineage>
</organism>
<dbReference type="Gene3D" id="1.10.10.10">
    <property type="entry name" value="Winged helix-like DNA-binding domain superfamily/Winged helix DNA-binding domain"/>
    <property type="match status" value="1"/>
</dbReference>
<dbReference type="InterPro" id="IPR039422">
    <property type="entry name" value="MarR/SlyA-like"/>
</dbReference>
<dbReference type="GO" id="GO:0003700">
    <property type="term" value="F:DNA-binding transcription factor activity"/>
    <property type="evidence" value="ECO:0007669"/>
    <property type="project" value="InterPro"/>
</dbReference>
<gene>
    <name evidence="2" type="ORF">GA0074696_3848</name>
</gene>
<name>A0A1C4YYP3_9ACTN</name>
<evidence type="ECO:0000259" key="1">
    <source>
        <dbReference type="PROSITE" id="PS50995"/>
    </source>
</evidence>
<dbReference type="InterPro" id="IPR000835">
    <property type="entry name" value="HTH_MarR-typ"/>
</dbReference>
<dbReference type="EMBL" id="LT607410">
    <property type="protein sequence ID" value="SCF25828.1"/>
    <property type="molecule type" value="Genomic_DNA"/>
</dbReference>
<accession>A0A1C4YYP3</accession>
<dbReference type="SUPFAM" id="SSF46785">
    <property type="entry name" value="Winged helix' DNA-binding domain"/>
    <property type="match status" value="1"/>
</dbReference>
<dbReference type="PANTHER" id="PTHR33164:SF106">
    <property type="entry name" value="TRANSCRIPTIONAL REGULATORY PROTEIN"/>
    <property type="match status" value="1"/>
</dbReference>
<dbReference type="PRINTS" id="PR00598">
    <property type="entry name" value="HTHMARR"/>
</dbReference>
<sequence length="163" mass="18155">MTPATPDGAPAKRRRRRLATEIKELLRELSIQLSLLNHQVGAHVDLRQVDLACLDLINRHGPLSPSAVARRAGLHPATMTGILDRLERGGWITRERDSTDRRAVALRALRDRNAELFGLYSGMNGSMDQIFAEYEENQLELLADFLRRTTDAGRAATDDLAGD</sequence>
<dbReference type="InterPro" id="IPR036388">
    <property type="entry name" value="WH-like_DNA-bd_sf"/>
</dbReference>
<dbReference type="AlphaFoldDB" id="A0A1C4YYP3"/>
<dbReference type="Proteomes" id="UP000198228">
    <property type="component" value="Chromosome I"/>
</dbReference>
<reference evidence="2 3" key="1">
    <citation type="submission" date="2016-06" db="EMBL/GenBank/DDBJ databases">
        <authorList>
            <person name="Kjaerup R.B."/>
            <person name="Dalgaard T.S."/>
            <person name="Juul-Madsen H.R."/>
        </authorList>
    </citation>
    <scope>NUCLEOTIDE SEQUENCE [LARGE SCALE GENOMIC DNA]</scope>
    <source>
        <strain evidence="2 3">DSM 43821</strain>
    </source>
</reference>
<evidence type="ECO:0000313" key="2">
    <source>
        <dbReference type="EMBL" id="SCF25828.1"/>
    </source>
</evidence>
<dbReference type="InterPro" id="IPR036390">
    <property type="entry name" value="WH_DNA-bd_sf"/>
</dbReference>
<dbReference type="RefSeq" id="WP_088962354.1">
    <property type="nucleotide sequence ID" value="NZ_LT607410.1"/>
</dbReference>
<dbReference type="PROSITE" id="PS50995">
    <property type="entry name" value="HTH_MARR_2"/>
    <property type="match status" value="1"/>
</dbReference>
<protein>
    <submittedName>
        <fullName evidence="2">DNA-binding transcriptional regulator, MarR family</fullName>
    </submittedName>
</protein>
<dbReference type="GO" id="GO:0006950">
    <property type="term" value="P:response to stress"/>
    <property type="evidence" value="ECO:0007669"/>
    <property type="project" value="TreeGrafter"/>
</dbReference>
<feature type="domain" description="HTH marR-type" evidence="1">
    <location>
        <begin position="15"/>
        <end position="151"/>
    </location>
</feature>
<evidence type="ECO:0000313" key="3">
    <source>
        <dbReference type="Proteomes" id="UP000198228"/>
    </source>
</evidence>
<dbReference type="GO" id="GO:0003677">
    <property type="term" value="F:DNA binding"/>
    <property type="evidence" value="ECO:0007669"/>
    <property type="project" value="UniProtKB-KW"/>
</dbReference>
<proteinExistence type="predicted"/>
<dbReference type="PANTHER" id="PTHR33164">
    <property type="entry name" value="TRANSCRIPTIONAL REGULATOR, MARR FAMILY"/>
    <property type="match status" value="1"/>
</dbReference>
<dbReference type="Pfam" id="PF01047">
    <property type="entry name" value="MarR"/>
    <property type="match status" value="1"/>
</dbReference>
<dbReference type="SMART" id="SM00347">
    <property type="entry name" value="HTH_MARR"/>
    <property type="match status" value="1"/>
</dbReference>
<keyword evidence="2" id="KW-0238">DNA-binding</keyword>